<protein>
    <submittedName>
        <fullName evidence="2">Uncharacterized protein</fullName>
    </submittedName>
</protein>
<dbReference type="Pfam" id="PF13499">
    <property type="entry name" value="EF-hand_7"/>
    <property type="match status" value="1"/>
</dbReference>
<dbReference type="OrthoDB" id="427950at2759"/>
<name>A0A8J1XPW1_OWEFU</name>
<dbReference type="Gene3D" id="1.10.238.10">
    <property type="entry name" value="EF-hand"/>
    <property type="match status" value="1"/>
</dbReference>
<dbReference type="SMART" id="SM00054">
    <property type="entry name" value="EFh"/>
    <property type="match status" value="3"/>
</dbReference>
<accession>A0A8J1XPW1</accession>
<comment type="caution">
    <text evidence="2">The sequence shown here is derived from an EMBL/GenBank/DDBJ whole genome shotgun (WGS) entry which is preliminary data.</text>
</comment>
<dbReference type="InterPro" id="IPR002048">
    <property type="entry name" value="EF_hand_dom"/>
</dbReference>
<dbReference type="InterPro" id="IPR018247">
    <property type="entry name" value="EF_Hand_1_Ca_BS"/>
</dbReference>
<evidence type="ECO:0000313" key="3">
    <source>
        <dbReference type="Proteomes" id="UP000749559"/>
    </source>
</evidence>
<dbReference type="Proteomes" id="UP000749559">
    <property type="component" value="Unassembled WGS sequence"/>
</dbReference>
<dbReference type="CDD" id="cd00051">
    <property type="entry name" value="EFh"/>
    <property type="match status" value="1"/>
</dbReference>
<dbReference type="SUPFAM" id="SSF47473">
    <property type="entry name" value="EF-hand"/>
    <property type="match status" value="1"/>
</dbReference>
<reference evidence="2" key="1">
    <citation type="submission" date="2022-03" db="EMBL/GenBank/DDBJ databases">
        <authorList>
            <person name="Martin C."/>
        </authorList>
    </citation>
    <scope>NUCLEOTIDE SEQUENCE</scope>
</reference>
<evidence type="ECO:0000256" key="1">
    <source>
        <dbReference type="ARBA" id="ARBA00022837"/>
    </source>
</evidence>
<dbReference type="PROSITE" id="PS50222">
    <property type="entry name" value="EF_HAND_2"/>
    <property type="match status" value="2"/>
</dbReference>
<keyword evidence="3" id="KW-1185">Reference proteome</keyword>
<proteinExistence type="predicted"/>
<dbReference type="InterPro" id="IPR011992">
    <property type="entry name" value="EF-hand-dom_pair"/>
</dbReference>
<gene>
    <name evidence="2" type="ORF">OFUS_LOCUS26015</name>
</gene>
<dbReference type="GO" id="GO:0005509">
    <property type="term" value="F:calcium ion binding"/>
    <property type="evidence" value="ECO:0007669"/>
    <property type="project" value="InterPro"/>
</dbReference>
<evidence type="ECO:0000313" key="2">
    <source>
        <dbReference type="EMBL" id="CAH1802325.1"/>
    </source>
</evidence>
<organism evidence="2 3">
    <name type="scientific">Owenia fusiformis</name>
    <name type="common">Polychaete worm</name>
    <dbReference type="NCBI Taxonomy" id="6347"/>
    <lineage>
        <taxon>Eukaryota</taxon>
        <taxon>Metazoa</taxon>
        <taxon>Spiralia</taxon>
        <taxon>Lophotrochozoa</taxon>
        <taxon>Annelida</taxon>
        <taxon>Polychaeta</taxon>
        <taxon>Sedentaria</taxon>
        <taxon>Canalipalpata</taxon>
        <taxon>Sabellida</taxon>
        <taxon>Oweniida</taxon>
        <taxon>Oweniidae</taxon>
        <taxon>Owenia</taxon>
    </lineage>
</organism>
<dbReference type="AlphaFoldDB" id="A0A8J1XPW1"/>
<sequence>MDSKNHLMKDIPHIWARKMLTILFAYDIDKDGIVSYEDCMRVADRIIRSANLKDPAASNVIQCFRDFHSGMDQILPNYWIKSCTEQVLDCWSAVKSPKFKEALEKFHVKRFQILDFDSDGFISFSEFLHYWKALNLDQSLARLQFDYMDTNKDGKISENEYVDAALDYELNYTDKDTRNRSFGPLVDF</sequence>
<dbReference type="PROSITE" id="PS00018">
    <property type="entry name" value="EF_HAND_1"/>
    <property type="match status" value="2"/>
</dbReference>
<keyword evidence="1" id="KW-0106">Calcium</keyword>
<dbReference type="EMBL" id="CAIIXF020000012">
    <property type="protein sequence ID" value="CAH1802325.1"/>
    <property type="molecule type" value="Genomic_DNA"/>
</dbReference>